<protein>
    <submittedName>
        <fullName>Tyrosine kinase</fullName>
    </submittedName>
</protein>
<sequence>LKWMAPEEGEVVQHQIIYDVWAFGV</sequence>
<dbReference type="AlphaFoldDB" id="Q9PSC3"/>
<reference key="1">
    <citation type="journal article" date="1994" name="DNA Cell Biol.">
        <title>An analysis of Xenopus tyrosine kinase genes and their expression in early development.</title>
        <authorList>
            <person name="Islam N."/>
            <person name="Guimond A."/>
            <person name="Sanchez A."/>
            <person name="Moss T."/>
        </authorList>
    </citation>
    <scope>NUCLEOTIDE SEQUENCE</scope>
</reference>
<accession>Q9PSC3</accession>
<organism>
    <name type="scientific">Xenopus laevis</name>
    <name type="common">African clawed frog</name>
    <dbReference type="NCBI Taxonomy" id="8355"/>
    <lineage>
        <taxon>Eukaryota</taxon>
        <taxon>Metazoa</taxon>
        <taxon>Chordata</taxon>
        <taxon>Craniata</taxon>
        <taxon>Vertebrata</taxon>
        <taxon>Euteleostomi</taxon>
        <taxon>Amphibia</taxon>
        <taxon>Batrachia</taxon>
        <taxon>Anura</taxon>
        <taxon>Pipoidea</taxon>
        <taxon>Pipidae</taxon>
        <taxon>Xenopodinae</taxon>
        <taxon>Xenopus</taxon>
        <taxon>Xenopus</taxon>
    </lineage>
</organism>
<name>Q9PSC3_XENLA</name>
<proteinExistence type="predicted"/>